<keyword evidence="1" id="KW-1185">Reference proteome</keyword>
<sequence length="159" mass="18627">MAVDIKQLQLQFFGDSQLVVNQHLGSYEVKKPELHPYHNYAKSLMGWVGDMTIQHVPRKENKKVDALVTLASSFILPDQAQVTIYQKWVVPLPNEDESEDNKLEHLVVVSEGEKEECQQSIIDYLSYGILPENPRRRTEIRRCAPRFLYYKDTLYRRSF</sequence>
<evidence type="ECO:0000313" key="1">
    <source>
        <dbReference type="Proteomes" id="UP000790787"/>
    </source>
</evidence>
<dbReference type="RefSeq" id="XP_075076545.1">
    <property type="nucleotide sequence ID" value="XM_075220444.1"/>
</dbReference>
<dbReference type="Proteomes" id="UP000790787">
    <property type="component" value="Chromosome 1"/>
</dbReference>
<reference evidence="2" key="2">
    <citation type="submission" date="2025-08" db="UniProtKB">
        <authorList>
            <consortium name="RefSeq"/>
        </authorList>
    </citation>
    <scope>IDENTIFICATION</scope>
    <source>
        <tissue evidence="2">Leaf</tissue>
    </source>
</reference>
<evidence type="ECO:0000313" key="2">
    <source>
        <dbReference type="RefSeq" id="XP_075076545.1"/>
    </source>
</evidence>
<organism evidence="1 2">
    <name type="scientific">Nicotiana tabacum</name>
    <name type="common">Common tobacco</name>
    <dbReference type="NCBI Taxonomy" id="4097"/>
    <lineage>
        <taxon>Eukaryota</taxon>
        <taxon>Viridiplantae</taxon>
        <taxon>Streptophyta</taxon>
        <taxon>Embryophyta</taxon>
        <taxon>Tracheophyta</taxon>
        <taxon>Spermatophyta</taxon>
        <taxon>Magnoliopsida</taxon>
        <taxon>eudicotyledons</taxon>
        <taxon>Gunneridae</taxon>
        <taxon>Pentapetalae</taxon>
        <taxon>asterids</taxon>
        <taxon>lamiids</taxon>
        <taxon>Solanales</taxon>
        <taxon>Solanaceae</taxon>
        <taxon>Nicotianoideae</taxon>
        <taxon>Nicotianeae</taxon>
        <taxon>Nicotiana</taxon>
    </lineage>
</organism>
<reference evidence="1" key="1">
    <citation type="journal article" date="2014" name="Nat. Commun.">
        <title>The tobacco genome sequence and its comparison with those of tomato and potato.</title>
        <authorList>
            <person name="Sierro N."/>
            <person name="Battey J.N."/>
            <person name="Ouadi S."/>
            <person name="Bakaher N."/>
            <person name="Bovet L."/>
            <person name="Willig A."/>
            <person name="Goepfert S."/>
            <person name="Peitsch M.C."/>
            <person name="Ivanov N.V."/>
        </authorList>
    </citation>
    <scope>NUCLEOTIDE SEQUENCE [LARGE SCALE GENOMIC DNA]</scope>
</reference>
<proteinExistence type="predicted"/>
<gene>
    <name evidence="2" type="primary">LOC142163185</name>
</gene>
<protein>
    <submittedName>
        <fullName evidence="2">Uncharacterized protein LOC142163185</fullName>
    </submittedName>
</protein>
<accession>A0AC58RUZ9</accession>
<name>A0AC58RUZ9_TOBAC</name>